<dbReference type="PROSITE" id="PS50268">
    <property type="entry name" value="CADHERIN_2"/>
    <property type="match status" value="4"/>
</dbReference>
<keyword evidence="4 12" id="KW-0732">Signal</keyword>
<dbReference type="PANTHER" id="PTHR24028:SF296">
    <property type="entry name" value="PROTOCADHERIN 1 GAMMA 11 PRECURSOR-RELATED"/>
    <property type="match status" value="1"/>
</dbReference>
<dbReference type="FunFam" id="2.60.40.60:FF:000129">
    <property type="entry name" value="protocadherin alpha-C2 isoform X1"/>
    <property type="match status" value="1"/>
</dbReference>
<evidence type="ECO:0000256" key="3">
    <source>
        <dbReference type="ARBA" id="ARBA00022692"/>
    </source>
</evidence>
<evidence type="ECO:0000256" key="10">
    <source>
        <dbReference type="ARBA" id="ARBA00023180"/>
    </source>
</evidence>
<evidence type="ECO:0000256" key="7">
    <source>
        <dbReference type="ARBA" id="ARBA00022889"/>
    </source>
</evidence>
<reference evidence="14 15" key="1">
    <citation type="submission" date="2018-03" db="EMBL/GenBank/DDBJ databases">
        <title>Finding Nemo's genes: A chromosome-scale reference assembly of the genome of the orange clownfish Amphiprion percula.</title>
        <authorList>
            <person name="Lehmann R."/>
        </authorList>
    </citation>
    <scope>NUCLEOTIDE SEQUENCE</scope>
</reference>
<proteinExistence type="predicted"/>
<dbReference type="SUPFAM" id="SSF49313">
    <property type="entry name" value="Cadherin-like"/>
    <property type="match status" value="5"/>
</dbReference>
<protein>
    <recommendedName>
        <fullName evidence="13">Cadherin domain-containing protein</fullName>
    </recommendedName>
</protein>
<evidence type="ECO:0000256" key="9">
    <source>
        <dbReference type="ARBA" id="ARBA00023136"/>
    </source>
</evidence>
<feature type="chain" id="PRO_5017966155" description="Cadherin domain-containing protein" evidence="12">
    <location>
        <begin position="31"/>
        <end position="552"/>
    </location>
</feature>
<keyword evidence="9" id="KW-0472">Membrane</keyword>
<dbReference type="FunFam" id="2.60.40.60:FF:000006">
    <property type="entry name" value="Protocadherin alpha 2"/>
    <property type="match status" value="1"/>
</dbReference>
<dbReference type="AlphaFoldDB" id="A0A3P8T4G3"/>
<dbReference type="CDD" id="cd11304">
    <property type="entry name" value="Cadherin_repeat"/>
    <property type="match status" value="5"/>
</dbReference>
<dbReference type="GO" id="GO:0009653">
    <property type="term" value="P:anatomical structure morphogenesis"/>
    <property type="evidence" value="ECO:0007669"/>
    <property type="project" value="UniProtKB-ARBA"/>
</dbReference>
<accession>A0A3P8T4G3</accession>
<feature type="domain" description="Cadherin" evidence="13">
    <location>
        <begin position="321"/>
        <end position="425"/>
    </location>
</feature>
<organism evidence="14 15">
    <name type="scientific">Amphiprion percula</name>
    <name type="common">Orange clownfish</name>
    <name type="synonym">Lutjanus percula</name>
    <dbReference type="NCBI Taxonomy" id="161767"/>
    <lineage>
        <taxon>Eukaryota</taxon>
        <taxon>Metazoa</taxon>
        <taxon>Chordata</taxon>
        <taxon>Craniata</taxon>
        <taxon>Vertebrata</taxon>
        <taxon>Euteleostomi</taxon>
        <taxon>Actinopterygii</taxon>
        <taxon>Neopterygii</taxon>
        <taxon>Teleostei</taxon>
        <taxon>Neoteleostei</taxon>
        <taxon>Acanthomorphata</taxon>
        <taxon>Ovalentaria</taxon>
        <taxon>Pomacentridae</taxon>
        <taxon>Amphiprion</taxon>
    </lineage>
</organism>
<dbReference type="GO" id="GO:0005509">
    <property type="term" value="F:calcium ion binding"/>
    <property type="evidence" value="ECO:0007669"/>
    <property type="project" value="UniProtKB-UniRule"/>
</dbReference>
<keyword evidence="7" id="KW-0130">Cell adhesion</keyword>
<evidence type="ECO:0000256" key="8">
    <source>
        <dbReference type="ARBA" id="ARBA00022989"/>
    </source>
</evidence>
<evidence type="ECO:0000256" key="2">
    <source>
        <dbReference type="ARBA" id="ARBA00004167"/>
    </source>
</evidence>
<evidence type="ECO:0000313" key="15">
    <source>
        <dbReference type="Proteomes" id="UP000265080"/>
    </source>
</evidence>
<feature type="signal peptide" evidence="12">
    <location>
        <begin position="1"/>
        <end position="30"/>
    </location>
</feature>
<dbReference type="InterPro" id="IPR050174">
    <property type="entry name" value="Protocadherin/Cadherin-CA"/>
</dbReference>
<evidence type="ECO:0000256" key="1">
    <source>
        <dbReference type="ARBA" id="ARBA00003436"/>
    </source>
</evidence>
<evidence type="ECO:0000256" key="6">
    <source>
        <dbReference type="ARBA" id="ARBA00022837"/>
    </source>
</evidence>
<keyword evidence="6 11" id="KW-0106">Calcium</keyword>
<dbReference type="FunFam" id="2.60.40.60:FF:000002">
    <property type="entry name" value="Protocadherin alpha 2"/>
    <property type="match status" value="1"/>
</dbReference>
<name>A0A3P8T4G3_AMPPE</name>
<dbReference type="SMART" id="SM00112">
    <property type="entry name" value="CA"/>
    <property type="match status" value="4"/>
</dbReference>
<evidence type="ECO:0000256" key="12">
    <source>
        <dbReference type="SAM" id="SignalP"/>
    </source>
</evidence>
<evidence type="ECO:0000259" key="13">
    <source>
        <dbReference type="PROSITE" id="PS50268"/>
    </source>
</evidence>
<evidence type="ECO:0000256" key="5">
    <source>
        <dbReference type="ARBA" id="ARBA00022737"/>
    </source>
</evidence>
<dbReference type="OMA" id="IPHIGKD"/>
<dbReference type="PROSITE" id="PS00232">
    <property type="entry name" value="CADHERIN_1"/>
    <property type="match status" value="3"/>
</dbReference>
<dbReference type="Pfam" id="PF08266">
    <property type="entry name" value="Cadherin_2"/>
    <property type="match status" value="1"/>
</dbReference>
<comment type="function">
    <text evidence="1">Potential calcium-dependent cell-adhesion protein. May be involved in the establishment and maintenance of specific neuronal connections in the brain.</text>
</comment>
<dbReference type="InterPro" id="IPR020894">
    <property type="entry name" value="Cadherin_CS"/>
</dbReference>
<keyword evidence="5" id="KW-0677">Repeat</keyword>
<feature type="domain" description="Cadherin" evidence="13">
    <location>
        <begin position="216"/>
        <end position="320"/>
    </location>
</feature>
<dbReference type="Ensembl" id="ENSAPET00000019616.1">
    <property type="protein sequence ID" value="ENSAPEP00000019098.1"/>
    <property type="gene ID" value="ENSAPEG00000013634.1"/>
</dbReference>
<reference evidence="14" key="2">
    <citation type="submission" date="2025-08" db="UniProtKB">
        <authorList>
            <consortium name="Ensembl"/>
        </authorList>
    </citation>
    <scope>IDENTIFICATION</scope>
</reference>
<dbReference type="GeneTree" id="ENSGT00940000166867"/>
<dbReference type="STRING" id="161767.ENSAPEP00000019098"/>
<dbReference type="FunFam" id="2.60.40.60:FF:000001">
    <property type="entry name" value="Protocadherin alpha 2"/>
    <property type="match status" value="1"/>
</dbReference>
<dbReference type="GO" id="GO:0007156">
    <property type="term" value="P:homophilic cell adhesion via plasma membrane adhesion molecules"/>
    <property type="evidence" value="ECO:0007669"/>
    <property type="project" value="InterPro"/>
</dbReference>
<evidence type="ECO:0000313" key="14">
    <source>
        <dbReference type="Ensembl" id="ENSAPEP00000019098.1"/>
    </source>
</evidence>
<dbReference type="GO" id="GO:0005886">
    <property type="term" value="C:plasma membrane"/>
    <property type="evidence" value="ECO:0007669"/>
    <property type="project" value="InterPro"/>
</dbReference>
<keyword evidence="15" id="KW-1185">Reference proteome</keyword>
<dbReference type="InterPro" id="IPR013164">
    <property type="entry name" value="Cadherin_N"/>
</dbReference>
<dbReference type="PANTHER" id="PTHR24028">
    <property type="entry name" value="CADHERIN-87A"/>
    <property type="match status" value="1"/>
</dbReference>
<evidence type="ECO:0000256" key="4">
    <source>
        <dbReference type="ARBA" id="ARBA00022729"/>
    </source>
</evidence>
<reference evidence="14" key="3">
    <citation type="submission" date="2025-09" db="UniProtKB">
        <authorList>
            <consortium name="Ensembl"/>
        </authorList>
    </citation>
    <scope>IDENTIFICATION</scope>
</reference>
<sequence length="552" mass="60697">MFFMWMIAGRSRWQALVVILCLLKLSSVSGQARYSIPEEQAEGSFVGNIARDLGLDVARLISGKARIITKGSRQYVDLNRDKGTLVIKEQIDREELCGKTTPCSFSFEVILENPIQLYRVTVEVIDINDNSPSFPKNEINLKIAENPLDNFKLEVQSQPDGGRFIEMVLQTPLDREKEETHTLVLIASDGGEPHRSGTVRIHITVLDANDNAPVCSQPVYKADVKENSPEGTLVTTVSANDADKGVNGEVTFSIPHIGKDAKQLFALNVKTGEIKVTGKLDFEKSKTYQLNVQASDHGGFTDTCKVIVQVIDENDNIPSIQLMSFSNSISEDSPPGTTIAVVNVDDEDSDGNGIVKCSINSDVPFKIESSLTGYYTIVTDNFLDRESVPDYNITITVSDQGSPPLTSSKNINVKVSDVNDNPPKFSQSEYSKTVPENNSPGFSVFALSARDADWGQNARVSYFLEEKEINGVAVSSLVSVNSENGVVHAVRSLDYEQIKWFEFNVTARDAGSPPLSSVATVRIIVQDQNDNPPQVLPQCSYMLTFIPRCLLK</sequence>
<dbReference type="Gene3D" id="2.60.40.60">
    <property type="entry name" value="Cadherins"/>
    <property type="match status" value="5"/>
</dbReference>
<dbReference type="Pfam" id="PF00028">
    <property type="entry name" value="Cadherin"/>
    <property type="match status" value="4"/>
</dbReference>
<dbReference type="Proteomes" id="UP000265080">
    <property type="component" value="Chromosome 13"/>
</dbReference>
<keyword evidence="8" id="KW-1133">Transmembrane helix</keyword>
<keyword evidence="3" id="KW-0812">Transmembrane</keyword>
<evidence type="ECO:0000256" key="11">
    <source>
        <dbReference type="PROSITE-ProRule" id="PRU00043"/>
    </source>
</evidence>
<comment type="subcellular location">
    <subcellularLocation>
        <location evidence="2">Membrane</location>
        <topology evidence="2">Single-pass membrane protein</topology>
    </subcellularLocation>
</comment>
<dbReference type="InterPro" id="IPR015919">
    <property type="entry name" value="Cadherin-like_sf"/>
</dbReference>
<keyword evidence="10" id="KW-0325">Glycoprotein</keyword>
<dbReference type="PRINTS" id="PR00205">
    <property type="entry name" value="CADHERIN"/>
</dbReference>
<feature type="domain" description="Cadherin" evidence="13">
    <location>
        <begin position="115"/>
        <end position="215"/>
    </location>
</feature>
<dbReference type="InterPro" id="IPR002126">
    <property type="entry name" value="Cadherin-like_dom"/>
</dbReference>
<feature type="domain" description="Cadherin" evidence="13">
    <location>
        <begin position="426"/>
        <end position="535"/>
    </location>
</feature>